<keyword evidence="1" id="KW-0472">Membrane</keyword>
<proteinExistence type="predicted"/>
<dbReference type="EMBL" id="AP023396">
    <property type="protein sequence ID" value="BCK56331.1"/>
    <property type="molecule type" value="Genomic_DNA"/>
</dbReference>
<feature type="transmembrane region" description="Helical" evidence="1">
    <location>
        <begin position="203"/>
        <end position="223"/>
    </location>
</feature>
<dbReference type="PANTHER" id="PTHR43471">
    <property type="entry name" value="ABC TRANSPORTER PERMEASE"/>
    <property type="match status" value="1"/>
</dbReference>
<reference evidence="2 3" key="1">
    <citation type="submission" date="2020-08" db="EMBL/GenBank/DDBJ databases">
        <title>Genome Sequencing of Nocardia wallacei strain FMUON74 and assembly.</title>
        <authorList>
            <person name="Toyokawa M."/>
            <person name="Uesaka K."/>
        </authorList>
    </citation>
    <scope>NUCLEOTIDE SEQUENCE [LARGE SCALE GENOMIC DNA]</scope>
    <source>
        <strain evidence="2 3">FMUON74</strain>
    </source>
</reference>
<dbReference type="Pfam" id="PF12679">
    <property type="entry name" value="ABC2_membrane_2"/>
    <property type="match status" value="1"/>
</dbReference>
<dbReference type="KEGG" id="nwl:NWFMUON74_41030"/>
<feature type="transmembrane region" description="Helical" evidence="1">
    <location>
        <begin position="83"/>
        <end position="103"/>
    </location>
</feature>
<keyword evidence="3" id="KW-1185">Reference proteome</keyword>
<evidence type="ECO:0000313" key="3">
    <source>
        <dbReference type="Proteomes" id="UP000516173"/>
    </source>
</evidence>
<accession>A0A7G1KNC0</accession>
<name>A0A7G1KNC0_9NOCA</name>
<organism evidence="2 3">
    <name type="scientific">Nocardia wallacei</name>
    <dbReference type="NCBI Taxonomy" id="480035"/>
    <lineage>
        <taxon>Bacteria</taxon>
        <taxon>Bacillati</taxon>
        <taxon>Actinomycetota</taxon>
        <taxon>Actinomycetes</taxon>
        <taxon>Mycobacteriales</taxon>
        <taxon>Nocardiaceae</taxon>
        <taxon>Nocardia</taxon>
    </lineage>
</organism>
<feature type="transmembrane region" description="Helical" evidence="1">
    <location>
        <begin position="35"/>
        <end position="53"/>
    </location>
</feature>
<dbReference type="PROSITE" id="PS51318">
    <property type="entry name" value="TAT"/>
    <property type="match status" value="1"/>
</dbReference>
<gene>
    <name evidence="2" type="ORF">NWFMUON74_41030</name>
</gene>
<feature type="transmembrane region" description="Helical" evidence="1">
    <location>
        <begin position="166"/>
        <end position="191"/>
    </location>
</feature>
<keyword evidence="1" id="KW-0812">Transmembrane</keyword>
<dbReference type="PANTHER" id="PTHR43471:SF12">
    <property type="entry name" value="HYPOTHETICAL MEMBRANE PROTEIN, CONSERVED"/>
    <property type="match status" value="1"/>
</dbReference>
<evidence type="ECO:0000256" key="1">
    <source>
        <dbReference type="SAM" id="Phobius"/>
    </source>
</evidence>
<sequence>MTTVSAAVVPMIEPAMATARTVVLTKTLRVNRRGLLGWTAGITLAAVMYASFYPQMAESGAAQAENMPESLRSALHMEDIGSAAGYLGSTVFGLIVPLLAMFFGAAVGARVTAADEESGTLDLLLAHPITRTSLILQRFAALVLAATGIGVVLWLAMLAIRGGADLTAIGAGQFAAQCVHLILLTVTFGALATGIGAASGRRAVVFAVTAVVGVAAYAAHAFADQIGLGWAAYLSPFHYYIDSEPLRNGFGWTGLLVLAAVSAVLVTAGTYRFNHRDLA</sequence>
<dbReference type="GO" id="GO:0140359">
    <property type="term" value="F:ABC-type transporter activity"/>
    <property type="evidence" value="ECO:0007669"/>
    <property type="project" value="InterPro"/>
</dbReference>
<dbReference type="GO" id="GO:0005886">
    <property type="term" value="C:plasma membrane"/>
    <property type="evidence" value="ECO:0007669"/>
    <property type="project" value="UniProtKB-SubCell"/>
</dbReference>
<feature type="transmembrane region" description="Helical" evidence="1">
    <location>
        <begin position="139"/>
        <end position="160"/>
    </location>
</feature>
<keyword evidence="1" id="KW-1133">Transmembrane helix</keyword>
<dbReference type="RefSeq" id="WP_187683414.1">
    <property type="nucleotide sequence ID" value="NZ_AP023396.1"/>
</dbReference>
<dbReference type="InterPro" id="IPR006311">
    <property type="entry name" value="TAT_signal"/>
</dbReference>
<dbReference type="AlphaFoldDB" id="A0A7G1KNC0"/>
<dbReference type="GeneID" id="80348580"/>
<feature type="transmembrane region" description="Helical" evidence="1">
    <location>
        <begin position="250"/>
        <end position="271"/>
    </location>
</feature>
<protein>
    <submittedName>
        <fullName evidence="2">ABC transporter permease</fullName>
    </submittedName>
</protein>
<evidence type="ECO:0000313" key="2">
    <source>
        <dbReference type="EMBL" id="BCK56331.1"/>
    </source>
</evidence>
<dbReference type="Proteomes" id="UP000516173">
    <property type="component" value="Chromosome"/>
</dbReference>